<evidence type="ECO:0000256" key="2">
    <source>
        <dbReference type="ARBA" id="ARBA00034247"/>
    </source>
</evidence>
<dbReference type="NCBIfam" id="TIGR00254">
    <property type="entry name" value="GGDEF"/>
    <property type="match status" value="1"/>
</dbReference>
<dbReference type="CDD" id="cd13708">
    <property type="entry name" value="PBP2_BvgS_like_1"/>
    <property type="match status" value="1"/>
</dbReference>
<dbReference type="CDD" id="cd01949">
    <property type="entry name" value="GGDEF"/>
    <property type="match status" value="1"/>
</dbReference>
<dbReference type="SUPFAM" id="SSF53850">
    <property type="entry name" value="Periplasmic binding protein-like II"/>
    <property type="match status" value="2"/>
</dbReference>
<evidence type="ECO:0000313" key="5">
    <source>
        <dbReference type="EMBL" id="MBC8207903.1"/>
    </source>
</evidence>
<name>A0A8J6N5H1_9BACT</name>
<dbReference type="SMART" id="SM00267">
    <property type="entry name" value="GGDEF"/>
    <property type="match status" value="1"/>
</dbReference>
<dbReference type="InterPro" id="IPR001638">
    <property type="entry name" value="Solute-binding_3/MltF_N"/>
</dbReference>
<dbReference type="GO" id="GO:0052621">
    <property type="term" value="F:diguanylate cyclase activity"/>
    <property type="evidence" value="ECO:0007669"/>
    <property type="project" value="UniProtKB-EC"/>
</dbReference>
<comment type="caution">
    <text evidence="5">The sequence shown here is derived from an EMBL/GenBank/DDBJ whole genome shotgun (WGS) entry which is preliminary data.</text>
</comment>
<protein>
    <recommendedName>
        <fullName evidence="1">diguanylate cyclase</fullName>
        <ecNumber evidence="1">2.7.7.65</ecNumber>
    </recommendedName>
</protein>
<dbReference type="EC" id="2.7.7.65" evidence="1"/>
<dbReference type="PANTHER" id="PTHR45138:SF9">
    <property type="entry name" value="DIGUANYLATE CYCLASE DGCM-RELATED"/>
    <property type="match status" value="1"/>
</dbReference>
<dbReference type="InterPro" id="IPR050469">
    <property type="entry name" value="Diguanylate_Cyclase"/>
</dbReference>
<dbReference type="Proteomes" id="UP000599024">
    <property type="component" value="Unassembled WGS sequence"/>
</dbReference>
<organism evidence="5 6">
    <name type="scientific">Candidatus Desulfatifera sulfidica</name>
    <dbReference type="NCBI Taxonomy" id="2841691"/>
    <lineage>
        <taxon>Bacteria</taxon>
        <taxon>Pseudomonadati</taxon>
        <taxon>Thermodesulfobacteriota</taxon>
        <taxon>Desulfobulbia</taxon>
        <taxon>Desulfobulbales</taxon>
        <taxon>Desulfobulbaceae</taxon>
        <taxon>Candidatus Desulfatifera</taxon>
    </lineage>
</organism>
<dbReference type="Pfam" id="PF09084">
    <property type="entry name" value="NMT1"/>
    <property type="match status" value="1"/>
</dbReference>
<keyword evidence="3" id="KW-0472">Membrane</keyword>
<dbReference type="AlphaFoldDB" id="A0A8J6N5H1"/>
<accession>A0A8J6N5H1</accession>
<dbReference type="SMART" id="SM00062">
    <property type="entry name" value="PBPb"/>
    <property type="match status" value="1"/>
</dbReference>
<dbReference type="SUPFAM" id="SSF55073">
    <property type="entry name" value="Nucleotide cyclase"/>
    <property type="match status" value="1"/>
</dbReference>
<comment type="catalytic activity">
    <reaction evidence="2">
        <text>2 GTP = 3',3'-c-di-GMP + 2 diphosphate</text>
        <dbReference type="Rhea" id="RHEA:24898"/>
        <dbReference type="ChEBI" id="CHEBI:33019"/>
        <dbReference type="ChEBI" id="CHEBI:37565"/>
        <dbReference type="ChEBI" id="CHEBI:58805"/>
        <dbReference type="EC" id="2.7.7.65"/>
    </reaction>
</comment>
<feature type="transmembrane region" description="Helical" evidence="3">
    <location>
        <begin position="569"/>
        <end position="586"/>
    </location>
</feature>
<dbReference type="InterPro" id="IPR043128">
    <property type="entry name" value="Rev_trsase/Diguanyl_cyclase"/>
</dbReference>
<dbReference type="Gene3D" id="3.40.190.10">
    <property type="entry name" value="Periplasmic binding protein-like II"/>
    <property type="match status" value="4"/>
</dbReference>
<dbReference type="Gene3D" id="3.30.70.270">
    <property type="match status" value="1"/>
</dbReference>
<sequence length="760" mass="86067">MYVVKSILLIFFVVFLAPLGLSAEPLERVSLQFQWKHQFEYAGFYAAREKGYYAEEGLDVEFRELTSGIDSVAEVIEGRADFGITYSSIIADYFTGKPVVMLANIFKHSALVLLSQEELVLPSDLAGKRVMGNPAELGNSGITTMLHRFGMTQDDFEIVPQNHSLDDFISGRVDATTAFITNQPYLLNELGIKYNILNPASYGSLFYDVNLFTSRHKVQSNPRQVEAFRRASIRGWQYALENSEEIVQIILDQYNSQGKSRAALKYEAELTKSLITGRVIEVGSIDCGVLEEMSRAFMSQGTISPGEQLNFNKLLFQQTCVQEGSAGLTFEQRQYLAKRGPVTVCVDPDWMPYEMIKDGKHVGMSADYLQIIESYIQTPIVMVPTTSWTESLEFAQDRKCDIFSLAMETPERKKYMNFTQPYLVLPMVIATNQDQLFVTGLEEVRERKLGMVKGYAYTEILKNQYPAMKIIEYENIHQGLQAVDRGDVYGFVGSLATVGYQIQKNFFGTLKISGRIDMDWELGVGVRNDDLMLLSIFDQAIGSIEPKTHQEILNQWMGILYEQRVDYTLLWKIVGGVVVVFVFTLYRYRETKQHNRVLEELSTTDVLTNVYNRRYLDTSVQSAMDMAKRYKTPFSLVLLDLDDFKEINDRYGHASGDCVLQKIGEILSTQSRSNDVVGRWGGEEFLIVCHHCRADAAVNLAQKLCQMIAEEIYTEGFSVTASFGVAECDNQDSHKSLFAKVDDALYQAKEKGKNRVIAAD</sequence>
<evidence type="ECO:0000313" key="6">
    <source>
        <dbReference type="Proteomes" id="UP000599024"/>
    </source>
</evidence>
<dbReference type="InterPro" id="IPR029787">
    <property type="entry name" value="Nucleotide_cyclase"/>
</dbReference>
<keyword evidence="3" id="KW-1133">Transmembrane helix</keyword>
<dbReference type="InterPro" id="IPR000160">
    <property type="entry name" value="GGDEF_dom"/>
</dbReference>
<evidence type="ECO:0000256" key="1">
    <source>
        <dbReference type="ARBA" id="ARBA00012528"/>
    </source>
</evidence>
<evidence type="ECO:0000259" key="4">
    <source>
        <dbReference type="PROSITE" id="PS50887"/>
    </source>
</evidence>
<gene>
    <name evidence="5" type="ORF">H8E79_01900</name>
</gene>
<dbReference type="InterPro" id="IPR015168">
    <property type="entry name" value="SsuA/THI5"/>
</dbReference>
<dbReference type="Pfam" id="PF00990">
    <property type="entry name" value="GGDEF"/>
    <property type="match status" value="1"/>
</dbReference>
<feature type="domain" description="GGDEF" evidence="4">
    <location>
        <begin position="632"/>
        <end position="760"/>
    </location>
</feature>
<proteinExistence type="predicted"/>
<dbReference type="PANTHER" id="PTHR45138">
    <property type="entry name" value="REGULATORY COMPONENTS OF SENSORY TRANSDUCTION SYSTEM"/>
    <property type="match status" value="1"/>
</dbReference>
<dbReference type="PROSITE" id="PS50887">
    <property type="entry name" value="GGDEF"/>
    <property type="match status" value="1"/>
</dbReference>
<dbReference type="EMBL" id="JACNLK010000022">
    <property type="protein sequence ID" value="MBC8207903.1"/>
    <property type="molecule type" value="Genomic_DNA"/>
</dbReference>
<evidence type="ECO:0000256" key="3">
    <source>
        <dbReference type="SAM" id="Phobius"/>
    </source>
</evidence>
<keyword evidence="3" id="KW-0812">Transmembrane</keyword>
<reference evidence="5 6" key="1">
    <citation type="submission" date="2020-08" db="EMBL/GenBank/DDBJ databases">
        <title>Bridging the membrane lipid divide: bacteria of the FCB group superphylum have the potential to synthesize archaeal ether lipids.</title>
        <authorList>
            <person name="Villanueva L."/>
            <person name="Von Meijenfeldt F.A.B."/>
            <person name="Westbye A.B."/>
            <person name="Yadav S."/>
            <person name="Hopmans E.C."/>
            <person name="Dutilh B.E."/>
            <person name="Sinninghe Damste J.S."/>
        </authorList>
    </citation>
    <scope>NUCLEOTIDE SEQUENCE [LARGE SCALE GENOMIC DNA]</scope>
    <source>
        <strain evidence="5">NIOZ-UU81</strain>
    </source>
</reference>
<dbReference type="FunFam" id="3.30.70.270:FF:000001">
    <property type="entry name" value="Diguanylate cyclase domain protein"/>
    <property type="match status" value="1"/>
</dbReference>
<dbReference type="Pfam" id="PF00497">
    <property type="entry name" value="SBP_bac_3"/>
    <property type="match status" value="1"/>
</dbReference>